<proteinExistence type="inferred from homology"/>
<dbReference type="PANTHER" id="PTHR37164:SF1">
    <property type="entry name" value="BACTERIOHEMERYTHRIN"/>
    <property type="match status" value="1"/>
</dbReference>
<dbReference type="PANTHER" id="PTHR37164">
    <property type="entry name" value="BACTERIOHEMERYTHRIN"/>
    <property type="match status" value="1"/>
</dbReference>
<evidence type="ECO:0000256" key="2">
    <source>
        <dbReference type="ARBA" id="ARBA00022621"/>
    </source>
</evidence>
<comment type="similarity">
    <text evidence="1">Belongs to the hemerythrin family.</text>
</comment>
<sequence>MALVYIEQLEDLDVEEMQQTHEDEVKLLNEIDKLATQHQMGQPTLDELERKLELYITHVKEHFANEERLMLKYDFPSYEMHKMAHDMFLVDMEYAISQWKGSGNLEKIINFIRKSPEWIVMHINSVDAPTSRYLTQKIALEKNNTIK</sequence>
<reference evidence="6" key="1">
    <citation type="submission" date="2020-01" db="EMBL/GenBank/DDBJ databases">
        <authorList>
            <person name="Meier V. D."/>
            <person name="Meier V D."/>
        </authorList>
    </citation>
    <scope>NUCLEOTIDE SEQUENCE</scope>
    <source>
        <strain evidence="6">HLG_WM_MAG_03</strain>
    </source>
</reference>
<accession>A0A6S6TI99</accession>
<dbReference type="InterPro" id="IPR016131">
    <property type="entry name" value="Haemerythrin_Fe_BS"/>
</dbReference>
<evidence type="ECO:0000256" key="1">
    <source>
        <dbReference type="ARBA" id="ARBA00010587"/>
    </source>
</evidence>
<dbReference type="Pfam" id="PF01814">
    <property type="entry name" value="Hemerythrin"/>
    <property type="match status" value="1"/>
</dbReference>
<dbReference type="InterPro" id="IPR035938">
    <property type="entry name" value="Hemerythrin-like_sf"/>
</dbReference>
<dbReference type="InterPro" id="IPR012827">
    <property type="entry name" value="Hemerythrin_metal-bd"/>
</dbReference>
<keyword evidence="4" id="KW-0408">Iron</keyword>
<gene>
    <name evidence="6" type="ORF">HELGO_WM44846</name>
</gene>
<evidence type="ECO:0000313" key="6">
    <source>
        <dbReference type="EMBL" id="CAA6814755.1"/>
    </source>
</evidence>
<dbReference type="CDD" id="cd12107">
    <property type="entry name" value="Hemerythrin"/>
    <property type="match status" value="1"/>
</dbReference>
<protein>
    <recommendedName>
        <fullName evidence="5">Hemerythrin-like domain-containing protein</fullName>
    </recommendedName>
</protein>
<dbReference type="InterPro" id="IPR050669">
    <property type="entry name" value="Hemerythrin"/>
</dbReference>
<dbReference type="GO" id="GO:0005344">
    <property type="term" value="F:oxygen carrier activity"/>
    <property type="evidence" value="ECO:0007669"/>
    <property type="project" value="UniProtKB-KW"/>
</dbReference>
<evidence type="ECO:0000256" key="3">
    <source>
        <dbReference type="ARBA" id="ARBA00022723"/>
    </source>
</evidence>
<keyword evidence="3" id="KW-0479">Metal-binding</keyword>
<dbReference type="GO" id="GO:0046872">
    <property type="term" value="F:metal ion binding"/>
    <property type="evidence" value="ECO:0007669"/>
    <property type="project" value="UniProtKB-KW"/>
</dbReference>
<dbReference type="NCBIfam" id="TIGR02481">
    <property type="entry name" value="hemeryth_dom"/>
    <property type="match status" value="1"/>
</dbReference>
<dbReference type="PROSITE" id="PS00550">
    <property type="entry name" value="HEMERYTHRINS"/>
    <property type="match status" value="1"/>
</dbReference>
<feature type="domain" description="Hemerythrin-like" evidence="5">
    <location>
        <begin position="14"/>
        <end position="123"/>
    </location>
</feature>
<evidence type="ECO:0000256" key="4">
    <source>
        <dbReference type="ARBA" id="ARBA00023004"/>
    </source>
</evidence>
<dbReference type="SUPFAM" id="SSF47188">
    <property type="entry name" value="Hemerythrin-like"/>
    <property type="match status" value="1"/>
</dbReference>
<evidence type="ECO:0000259" key="5">
    <source>
        <dbReference type="Pfam" id="PF01814"/>
    </source>
</evidence>
<keyword evidence="2" id="KW-0561">Oxygen transport</keyword>
<dbReference type="AlphaFoldDB" id="A0A6S6TI99"/>
<dbReference type="EMBL" id="CACVAR010000244">
    <property type="protein sequence ID" value="CAA6814755.1"/>
    <property type="molecule type" value="Genomic_DNA"/>
</dbReference>
<keyword evidence="2" id="KW-0813">Transport</keyword>
<dbReference type="InterPro" id="IPR012312">
    <property type="entry name" value="Hemerythrin-like"/>
</dbReference>
<name>A0A6S6TI99_9BACT</name>
<organism evidence="6">
    <name type="scientific">uncultured Sulfurovum sp</name>
    <dbReference type="NCBI Taxonomy" id="269237"/>
    <lineage>
        <taxon>Bacteria</taxon>
        <taxon>Pseudomonadati</taxon>
        <taxon>Campylobacterota</taxon>
        <taxon>Epsilonproteobacteria</taxon>
        <taxon>Campylobacterales</taxon>
        <taxon>Sulfurovaceae</taxon>
        <taxon>Sulfurovum</taxon>
        <taxon>environmental samples</taxon>
    </lineage>
</organism>
<dbReference type="Gene3D" id="1.20.120.50">
    <property type="entry name" value="Hemerythrin-like"/>
    <property type="match status" value="1"/>
</dbReference>